<comment type="caution">
    <text evidence="4">The sequence shown here is derived from an EMBL/GenBank/DDBJ whole genome shotgun (WGS) entry which is preliminary data.</text>
</comment>
<feature type="transmembrane region" description="Helical" evidence="2">
    <location>
        <begin position="246"/>
        <end position="265"/>
    </location>
</feature>
<dbReference type="PATRIC" id="fig|1227454.3.peg.2587"/>
<evidence type="ECO:0000256" key="2">
    <source>
        <dbReference type="SAM" id="Phobius"/>
    </source>
</evidence>
<feature type="transmembrane region" description="Helical" evidence="2">
    <location>
        <begin position="167"/>
        <end position="190"/>
    </location>
</feature>
<dbReference type="EMBL" id="AOMA01000125">
    <property type="protein sequence ID" value="EMA35311.1"/>
    <property type="molecule type" value="Genomic_DNA"/>
</dbReference>
<dbReference type="InterPro" id="IPR052529">
    <property type="entry name" value="Bact_Transport_Assoc"/>
</dbReference>
<dbReference type="Pfam" id="PF04235">
    <property type="entry name" value="DUF418"/>
    <property type="match status" value="1"/>
</dbReference>
<feature type="transmembrane region" description="Helical" evidence="2">
    <location>
        <begin position="90"/>
        <end position="107"/>
    </location>
</feature>
<feature type="transmembrane region" description="Helical" evidence="2">
    <location>
        <begin position="277"/>
        <end position="295"/>
    </location>
</feature>
<gene>
    <name evidence="4" type="ORF">C446_12644</name>
</gene>
<dbReference type="AlphaFoldDB" id="M0LP86"/>
<organism evidence="4 5">
    <name type="scientific">Halobiforma nitratireducens JCM 10879</name>
    <dbReference type="NCBI Taxonomy" id="1227454"/>
    <lineage>
        <taxon>Archaea</taxon>
        <taxon>Methanobacteriati</taxon>
        <taxon>Methanobacteriota</taxon>
        <taxon>Stenosarchaea group</taxon>
        <taxon>Halobacteria</taxon>
        <taxon>Halobacteriales</taxon>
        <taxon>Natrialbaceae</taxon>
        <taxon>Halobiforma</taxon>
    </lineage>
</organism>
<dbReference type="eggNOG" id="arCOG06418">
    <property type="taxonomic scope" value="Archaea"/>
</dbReference>
<evidence type="ECO:0000313" key="5">
    <source>
        <dbReference type="Proteomes" id="UP000011607"/>
    </source>
</evidence>
<name>M0LP86_9EURY</name>
<feature type="domain" description="DUF418" evidence="3">
    <location>
        <begin position="259"/>
        <end position="420"/>
    </location>
</feature>
<sequence>MTTDDPPAPEPDADATTSDSEETQGPTDPGDRILSLDVLRGFALLGILVINIWLFGLPMAGALNPTLYGDFSGGNYVAWFVSHVFFERKFVTLFTFLFGAGVVLFMESKERKNQPARRLQFRRLFWLLVIGLGHAYLLWHGDILVAYALCGFVIVFVRHWSPKRLLVLGLVMFALPSLLYLLGGAGYAMADADLQAEIEDDILVGFGADDIQNEIDTYQGGWLEQMDNRASTVLTLQTVGFVFESFWIYGGLMIVGMALYKWGVLSNERSSRFYRRLLVAGSTTGLALILTGVWYRELVAWDTAYVLLIAHQFNYWGSLLLGLAYVSAIMLLCRVAAGGLVTDALSAVGRTAFSNYLLQTVLATSIFYGHGLGLFGQLSRLELLGVVVLIWAIQIPLSVAWLNRFRFGPVEWVWRTLTYGERQPLRLEEDTEQDER</sequence>
<feature type="transmembrane region" description="Helical" evidence="2">
    <location>
        <begin position="119"/>
        <end position="137"/>
    </location>
</feature>
<evidence type="ECO:0000256" key="1">
    <source>
        <dbReference type="SAM" id="MobiDB-lite"/>
    </source>
</evidence>
<reference evidence="4 5" key="1">
    <citation type="journal article" date="2014" name="PLoS Genet.">
        <title>Phylogenetically driven sequencing of extremely halophilic archaea reveals strategies for static and dynamic osmo-response.</title>
        <authorList>
            <person name="Becker E.A."/>
            <person name="Seitzer P.M."/>
            <person name="Tritt A."/>
            <person name="Larsen D."/>
            <person name="Krusor M."/>
            <person name="Yao A.I."/>
            <person name="Wu D."/>
            <person name="Madern D."/>
            <person name="Eisen J.A."/>
            <person name="Darling A.E."/>
            <person name="Facciotti M.T."/>
        </authorList>
    </citation>
    <scope>NUCLEOTIDE SEQUENCE [LARGE SCALE GENOMIC DNA]</scope>
    <source>
        <strain evidence="4 5">JCM 10879</strain>
    </source>
</reference>
<dbReference type="RefSeq" id="WP_006673434.1">
    <property type="nucleotide sequence ID" value="NZ_AOMA01000125.1"/>
</dbReference>
<dbReference type="Proteomes" id="UP000011607">
    <property type="component" value="Unassembled WGS sequence"/>
</dbReference>
<dbReference type="InterPro" id="IPR007349">
    <property type="entry name" value="DUF418"/>
</dbReference>
<feature type="compositionally biased region" description="Pro residues" evidence="1">
    <location>
        <begin position="1"/>
        <end position="10"/>
    </location>
</feature>
<proteinExistence type="predicted"/>
<dbReference type="PANTHER" id="PTHR30590:SF2">
    <property type="entry name" value="INNER MEMBRANE PROTEIN"/>
    <property type="match status" value="1"/>
</dbReference>
<evidence type="ECO:0000313" key="4">
    <source>
        <dbReference type="EMBL" id="EMA35311.1"/>
    </source>
</evidence>
<keyword evidence="2" id="KW-1133">Transmembrane helix</keyword>
<keyword evidence="5" id="KW-1185">Reference proteome</keyword>
<dbReference type="STRING" id="1227454.C446_12644"/>
<feature type="transmembrane region" description="Helical" evidence="2">
    <location>
        <begin position="42"/>
        <end position="63"/>
    </location>
</feature>
<dbReference type="PANTHER" id="PTHR30590">
    <property type="entry name" value="INNER MEMBRANE PROTEIN"/>
    <property type="match status" value="1"/>
</dbReference>
<feature type="transmembrane region" description="Helical" evidence="2">
    <location>
        <begin position="383"/>
        <end position="402"/>
    </location>
</feature>
<protein>
    <recommendedName>
        <fullName evidence="3">DUF418 domain-containing protein</fullName>
    </recommendedName>
</protein>
<feature type="transmembrane region" description="Helical" evidence="2">
    <location>
        <begin position="315"/>
        <end position="341"/>
    </location>
</feature>
<keyword evidence="2" id="KW-0472">Membrane</keyword>
<accession>M0LP86</accession>
<feature type="transmembrane region" description="Helical" evidence="2">
    <location>
        <begin position="143"/>
        <end position="160"/>
    </location>
</feature>
<feature type="transmembrane region" description="Helical" evidence="2">
    <location>
        <begin position="353"/>
        <end position="371"/>
    </location>
</feature>
<evidence type="ECO:0000259" key="3">
    <source>
        <dbReference type="Pfam" id="PF04235"/>
    </source>
</evidence>
<keyword evidence="2" id="KW-0812">Transmembrane</keyword>
<feature type="region of interest" description="Disordered" evidence="1">
    <location>
        <begin position="1"/>
        <end position="29"/>
    </location>
</feature>
<dbReference type="OrthoDB" id="268997at2157"/>